<evidence type="ECO:0000313" key="1">
    <source>
        <dbReference type="EMBL" id="KAJ4981847.1"/>
    </source>
</evidence>
<name>A0A9Q0L3K7_9MAGN</name>
<gene>
    <name evidence="1" type="ORF">NE237_032684</name>
</gene>
<reference evidence="1" key="1">
    <citation type="journal article" date="2023" name="Plant J.">
        <title>The genome of the king protea, Protea cynaroides.</title>
        <authorList>
            <person name="Chang J."/>
            <person name="Duong T.A."/>
            <person name="Schoeman C."/>
            <person name="Ma X."/>
            <person name="Roodt D."/>
            <person name="Barker N."/>
            <person name="Li Z."/>
            <person name="Van de Peer Y."/>
            <person name="Mizrachi E."/>
        </authorList>
    </citation>
    <scope>NUCLEOTIDE SEQUENCE</scope>
    <source>
        <tissue evidence="1">Young leaves</tissue>
    </source>
</reference>
<dbReference type="EMBL" id="JAMYWD010000001">
    <property type="protein sequence ID" value="KAJ4981847.1"/>
    <property type="molecule type" value="Genomic_DNA"/>
</dbReference>
<sequence length="170" mass="18763">MEVMKIDMVFARKLCWEKLLAVNVGVKLYLGIRFKGGFDMRSVRDLVNKRGCGKIDEQKVPLTDNNIVEQYGILNIEGIVSEITLCWPAISIVLGFIGSKIILDFFGGNAWKNIKLDHSSAGYHVPTEVSPGCVATCLGGGVLLSLMRKSSKGTDEEKKVGEDLYFLFSV</sequence>
<protein>
    <submittedName>
        <fullName evidence="1">Uncharacterized protein</fullName>
    </submittedName>
</protein>
<dbReference type="InterPro" id="IPR036919">
    <property type="entry name" value="Ribo_uL30_ferredoxin-like_sf"/>
</dbReference>
<accession>A0A9Q0L3K7</accession>
<dbReference type="Proteomes" id="UP001141806">
    <property type="component" value="Unassembled WGS sequence"/>
</dbReference>
<proteinExistence type="predicted"/>
<dbReference type="AlphaFoldDB" id="A0A9Q0L3K7"/>
<comment type="caution">
    <text evidence="1">The sequence shown here is derived from an EMBL/GenBank/DDBJ whole genome shotgun (WGS) entry which is preliminary data.</text>
</comment>
<dbReference type="OrthoDB" id="28644at2759"/>
<dbReference type="SUPFAM" id="SSF55129">
    <property type="entry name" value="Ribosomal protein L30p/L7e"/>
    <property type="match status" value="1"/>
</dbReference>
<evidence type="ECO:0000313" key="2">
    <source>
        <dbReference type="Proteomes" id="UP001141806"/>
    </source>
</evidence>
<keyword evidence="2" id="KW-1185">Reference proteome</keyword>
<organism evidence="1 2">
    <name type="scientific">Protea cynaroides</name>
    <dbReference type="NCBI Taxonomy" id="273540"/>
    <lineage>
        <taxon>Eukaryota</taxon>
        <taxon>Viridiplantae</taxon>
        <taxon>Streptophyta</taxon>
        <taxon>Embryophyta</taxon>
        <taxon>Tracheophyta</taxon>
        <taxon>Spermatophyta</taxon>
        <taxon>Magnoliopsida</taxon>
        <taxon>Proteales</taxon>
        <taxon>Proteaceae</taxon>
        <taxon>Protea</taxon>
    </lineage>
</organism>